<feature type="compositionally biased region" description="Basic and acidic residues" evidence="1">
    <location>
        <begin position="45"/>
        <end position="54"/>
    </location>
</feature>
<reference evidence="2" key="1">
    <citation type="journal article" date="2016" name="Nat. Genet.">
        <title>A high-quality carrot genome assembly provides new insights into carotenoid accumulation and asterid genome evolution.</title>
        <authorList>
            <person name="Iorizzo M."/>
            <person name="Ellison S."/>
            <person name="Senalik D."/>
            <person name="Zeng P."/>
            <person name="Satapoomin P."/>
            <person name="Huang J."/>
            <person name="Bowman M."/>
            <person name="Iovene M."/>
            <person name="Sanseverino W."/>
            <person name="Cavagnaro P."/>
            <person name="Yildiz M."/>
            <person name="Macko-Podgorni A."/>
            <person name="Moranska E."/>
            <person name="Grzebelus E."/>
            <person name="Grzebelus D."/>
            <person name="Ashrafi H."/>
            <person name="Zheng Z."/>
            <person name="Cheng S."/>
            <person name="Spooner D."/>
            <person name="Van Deynze A."/>
            <person name="Simon P."/>
        </authorList>
    </citation>
    <scope>NUCLEOTIDE SEQUENCE [LARGE SCALE GENOMIC DNA]</scope>
    <source>
        <tissue evidence="2">Leaf</tissue>
    </source>
</reference>
<accession>A0A164YR13</accession>
<comment type="caution">
    <text evidence="2">The sequence shown here is derived from an EMBL/GenBank/DDBJ whole genome shotgun (WGS) entry which is preliminary data.</text>
</comment>
<sequence>MHACIARHLPLFDKDFPQQIFPAKMAKVVNFKMNQDEDTNANKSLVEKSVHNADEDSADIPDAAKETDTSQQEKTHEDHRGSEIDVSLSEKRIDESMSSPNRIDQPTSQNAKQLLAEGSKSRRPYEEEEALNEGVEERLVVLEKDYSPPQRKTPIHNK</sequence>
<feature type="compositionally biased region" description="Polar residues" evidence="1">
    <location>
        <begin position="96"/>
        <end position="112"/>
    </location>
</feature>
<feature type="region of interest" description="Disordered" evidence="1">
    <location>
        <begin position="40"/>
        <end position="133"/>
    </location>
</feature>
<feature type="compositionally biased region" description="Basic and acidic residues" evidence="1">
    <location>
        <begin position="62"/>
        <end position="95"/>
    </location>
</feature>
<evidence type="ECO:0000256" key="1">
    <source>
        <dbReference type="SAM" id="MobiDB-lite"/>
    </source>
</evidence>
<name>A0A164YR13_DAUCS</name>
<dbReference type="EMBL" id="LNRQ01000005">
    <property type="protein sequence ID" value="KZM94864.1"/>
    <property type="molecule type" value="Genomic_DNA"/>
</dbReference>
<organism evidence="2">
    <name type="scientific">Daucus carota subsp. sativus</name>
    <name type="common">Carrot</name>
    <dbReference type="NCBI Taxonomy" id="79200"/>
    <lineage>
        <taxon>Eukaryota</taxon>
        <taxon>Viridiplantae</taxon>
        <taxon>Streptophyta</taxon>
        <taxon>Embryophyta</taxon>
        <taxon>Tracheophyta</taxon>
        <taxon>Spermatophyta</taxon>
        <taxon>Magnoliopsida</taxon>
        <taxon>eudicotyledons</taxon>
        <taxon>Gunneridae</taxon>
        <taxon>Pentapetalae</taxon>
        <taxon>asterids</taxon>
        <taxon>campanulids</taxon>
        <taxon>Apiales</taxon>
        <taxon>Apiaceae</taxon>
        <taxon>Apioideae</taxon>
        <taxon>Scandiceae</taxon>
        <taxon>Daucinae</taxon>
        <taxon>Daucus</taxon>
        <taxon>Daucus sect. Daucus</taxon>
    </lineage>
</organism>
<proteinExistence type="predicted"/>
<protein>
    <submittedName>
        <fullName evidence="2">Uncharacterized protein</fullName>
    </submittedName>
</protein>
<gene>
    <name evidence="2" type="ORF">DCAR_018106</name>
</gene>
<dbReference type="Gramene" id="KZM94864">
    <property type="protein sequence ID" value="KZM94864"/>
    <property type="gene ID" value="DCAR_018106"/>
</dbReference>
<evidence type="ECO:0000313" key="2">
    <source>
        <dbReference type="EMBL" id="KZM94864.1"/>
    </source>
</evidence>
<dbReference type="AlphaFoldDB" id="A0A164YR13"/>